<evidence type="ECO:0000313" key="3">
    <source>
        <dbReference type="Proteomes" id="UP000507222"/>
    </source>
</evidence>
<gene>
    <name evidence="1" type="ORF">CURHAP_LOCUS40077</name>
    <name evidence="2" type="ORF">ORAREDHAP_LOCUS39479</name>
</gene>
<dbReference type="EMBL" id="CAEKDK010000006">
    <property type="protein sequence ID" value="CAB4284528.1"/>
    <property type="molecule type" value="Genomic_DNA"/>
</dbReference>
<dbReference type="Proteomes" id="UP000507222">
    <property type="component" value="Unassembled WGS sequence"/>
</dbReference>
<accession>A0A6J5XVC2</accession>
<evidence type="ECO:0000313" key="4">
    <source>
        <dbReference type="Proteomes" id="UP000507245"/>
    </source>
</evidence>
<evidence type="ECO:0000313" key="2">
    <source>
        <dbReference type="EMBL" id="CAB4314944.1"/>
    </source>
</evidence>
<dbReference type="EMBL" id="CAEKKB010000006">
    <property type="protein sequence ID" value="CAB4314944.1"/>
    <property type="molecule type" value="Genomic_DNA"/>
</dbReference>
<reference evidence="2 3" key="2">
    <citation type="submission" date="2020-05" db="EMBL/GenBank/DDBJ databases">
        <authorList>
            <person name="Campoy J."/>
            <person name="Schneeberger K."/>
            <person name="Spophaly S."/>
        </authorList>
    </citation>
    <scope>NUCLEOTIDE SEQUENCE [LARGE SCALE GENOMIC DNA]</scope>
    <source>
        <strain evidence="2">PruArmRojPasFocal</strain>
    </source>
</reference>
<protein>
    <submittedName>
        <fullName evidence="2">Uncharacterized protein</fullName>
    </submittedName>
</protein>
<name>A0A6J5XVC2_PRUAR</name>
<sequence length="66" mass="7435">MERLTRVKNRTDPVNSHQLPVSSIMGMKFKLYKQLGGLRNKLGGFQGVFGDQTEPTFIGEKLRGLI</sequence>
<reference evidence="4" key="1">
    <citation type="journal article" date="2020" name="Genome Biol.">
        <title>Gamete binning: chromosome-level and haplotype-resolved genome assembly enabled by high-throughput single-cell sequencing of gamete genomes.</title>
        <authorList>
            <person name="Campoy J.A."/>
            <person name="Sun H."/>
            <person name="Goel M."/>
            <person name="Jiao W.-B."/>
            <person name="Folz-Donahue K."/>
            <person name="Wang N."/>
            <person name="Rubio M."/>
            <person name="Liu C."/>
            <person name="Kukat C."/>
            <person name="Ruiz D."/>
            <person name="Huettel B."/>
            <person name="Schneeberger K."/>
        </authorList>
    </citation>
    <scope>NUCLEOTIDE SEQUENCE [LARGE SCALE GENOMIC DNA]</scope>
    <source>
        <strain evidence="4">cv. Rojo Pasion</strain>
    </source>
</reference>
<keyword evidence="4" id="KW-1185">Reference proteome</keyword>
<proteinExistence type="predicted"/>
<dbReference type="AlphaFoldDB" id="A0A6J5XVC2"/>
<dbReference type="Proteomes" id="UP000507245">
    <property type="component" value="Unassembled WGS sequence"/>
</dbReference>
<evidence type="ECO:0000313" key="1">
    <source>
        <dbReference type="EMBL" id="CAB4284528.1"/>
    </source>
</evidence>
<organism evidence="2 4">
    <name type="scientific">Prunus armeniaca</name>
    <name type="common">Apricot</name>
    <name type="synonym">Armeniaca vulgaris</name>
    <dbReference type="NCBI Taxonomy" id="36596"/>
    <lineage>
        <taxon>Eukaryota</taxon>
        <taxon>Viridiplantae</taxon>
        <taxon>Streptophyta</taxon>
        <taxon>Embryophyta</taxon>
        <taxon>Tracheophyta</taxon>
        <taxon>Spermatophyta</taxon>
        <taxon>Magnoliopsida</taxon>
        <taxon>eudicotyledons</taxon>
        <taxon>Gunneridae</taxon>
        <taxon>Pentapetalae</taxon>
        <taxon>rosids</taxon>
        <taxon>fabids</taxon>
        <taxon>Rosales</taxon>
        <taxon>Rosaceae</taxon>
        <taxon>Amygdaloideae</taxon>
        <taxon>Amygdaleae</taxon>
        <taxon>Prunus</taxon>
    </lineage>
</organism>